<feature type="region of interest" description="Disordered" evidence="19">
    <location>
        <begin position="476"/>
        <end position="521"/>
    </location>
</feature>
<dbReference type="GO" id="GO:0030425">
    <property type="term" value="C:dendrite"/>
    <property type="evidence" value="ECO:0007669"/>
    <property type="project" value="UniProtKB-SubCell"/>
</dbReference>
<comment type="function">
    <text evidence="15">Plays a central role in maintaining S6K1 signaling and BAD phosphorylation under normal growth conditions thereby protecting cells from potential deleterious effects of sustained S6K1 signaling. The URI1-PPP1CC complex acts as a central component of a negative feedback mechanism that counteracts excessive S6K1 survival signaling to BAD in response to growth factors. Mediates inhibition of PPP1CC phosphatase activity in mitochondria. Coordinates the regulation of nutrient-sensitive gene expression availability in a mTOR-dependent manner. Seems to be a scaffolding protein able to assemble a prefoldin-like complex that contains PFDs and proteins with roles in transcription and ubiquitination.</text>
</comment>
<keyword evidence="5" id="KW-0963">Cytoplasm</keyword>
<keyword evidence="8" id="KW-0805">Transcription regulation</keyword>
<evidence type="ECO:0000256" key="18">
    <source>
        <dbReference type="ARBA" id="ARBA00082683"/>
    </source>
</evidence>
<evidence type="ECO:0000256" key="12">
    <source>
        <dbReference type="ARBA" id="ARBA00023272"/>
    </source>
</evidence>
<evidence type="ECO:0000256" key="6">
    <source>
        <dbReference type="ARBA" id="ARBA00022491"/>
    </source>
</evidence>
<feature type="compositionally biased region" description="Gly residues" evidence="19">
    <location>
        <begin position="508"/>
        <end position="521"/>
    </location>
</feature>
<dbReference type="Gene3D" id="1.10.287.370">
    <property type="match status" value="1"/>
</dbReference>
<dbReference type="InterPro" id="IPR009053">
    <property type="entry name" value="Prefoldin"/>
</dbReference>
<evidence type="ECO:0000256" key="4">
    <source>
        <dbReference type="ARBA" id="ARBA00004496"/>
    </source>
</evidence>
<evidence type="ECO:0000256" key="5">
    <source>
        <dbReference type="ARBA" id="ARBA00022490"/>
    </source>
</evidence>
<comment type="similarity">
    <text evidence="14">Belongs to the RNA polymerase II subunit 5-mediating protein family.</text>
</comment>
<dbReference type="GO" id="GO:0005634">
    <property type="term" value="C:nucleus"/>
    <property type="evidence" value="ECO:0007669"/>
    <property type="project" value="UniProtKB-SubCell"/>
</dbReference>
<dbReference type="PANTHER" id="PTHR15111:SF0">
    <property type="entry name" value="UNCONVENTIONAL PREFOLDIN RPB5 INTERACTOR 1"/>
    <property type="match status" value="1"/>
</dbReference>
<feature type="compositionally biased region" description="Basic and acidic residues" evidence="19">
    <location>
        <begin position="412"/>
        <end position="421"/>
    </location>
</feature>
<keyword evidence="13" id="KW-0966">Cell projection</keyword>
<feature type="region of interest" description="Disordered" evidence="19">
    <location>
        <begin position="212"/>
        <end position="337"/>
    </location>
</feature>
<dbReference type="AlphaFoldDB" id="A0A8C7XA76"/>
<dbReference type="GO" id="GO:0000122">
    <property type="term" value="P:negative regulation of transcription by RNA polymerase II"/>
    <property type="evidence" value="ECO:0007669"/>
    <property type="project" value="TreeGrafter"/>
</dbReference>
<evidence type="ECO:0000256" key="7">
    <source>
        <dbReference type="ARBA" id="ARBA00022553"/>
    </source>
</evidence>
<evidence type="ECO:0000256" key="19">
    <source>
        <dbReference type="SAM" id="MobiDB-lite"/>
    </source>
</evidence>
<dbReference type="GO" id="GO:0003682">
    <property type="term" value="F:chromatin binding"/>
    <property type="evidence" value="ECO:0007669"/>
    <property type="project" value="TreeGrafter"/>
</dbReference>
<dbReference type="GO" id="GO:0005739">
    <property type="term" value="C:mitochondrion"/>
    <property type="evidence" value="ECO:0007669"/>
    <property type="project" value="UniProtKB-SubCell"/>
</dbReference>
<organism evidence="20 21">
    <name type="scientific">Oryzias sinensis</name>
    <name type="common">Chinese medaka</name>
    <dbReference type="NCBI Taxonomy" id="183150"/>
    <lineage>
        <taxon>Eukaryota</taxon>
        <taxon>Metazoa</taxon>
        <taxon>Chordata</taxon>
        <taxon>Craniata</taxon>
        <taxon>Vertebrata</taxon>
        <taxon>Euteleostomi</taxon>
        <taxon>Actinopterygii</taxon>
        <taxon>Neopterygii</taxon>
        <taxon>Teleostei</taxon>
        <taxon>Neoteleostei</taxon>
        <taxon>Acanthomorphata</taxon>
        <taxon>Ovalentaria</taxon>
        <taxon>Atherinomorphae</taxon>
        <taxon>Beloniformes</taxon>
        <taxon>Adrianichthyidae</taxon>
        <taxon>Oryziinae</taxon>
        <taxon>Oryzias</taxon>
    </lineage>
</organism>
<evidence type="ECO:0000256" key="11">
    <source>
        <dbReference type="ARBA" id="ARBA00023242"/>
    </source>
</evidence>
<dbReference type="CDD" id="cd23159">
    <property type="entry name" value="Prefoldin_URI1"/>
    <property type="match status" value="1"/>
</dbReference>
<evidence type="ECO:0000256" key="2">
    <source>
        <dbReference type="ARBA" id="ARBA00004173"/>
    </source>
</evidence>
<dbReference type="InterPro" id="IPR052255">
    <property type="entry name" value="RNA_pol_II_subunit5-mediator"/>
</dbReference>
<dbReference type="Pfam" id="PF02996">
    <property type="entry name" value="Prefoldin"/>
    <property type="match status" value="1"/>
</dbReference>
<sequence length="521" mass="58259">MAGGGGKANMKPLGGVHRLREEHEKVVKDCDSRIQHWTKVSGDYDALSDRLKTLPDRLSYDIMVPFGPLAFTPGKLVRTNEVTVLLGDNWFAKCSAKQAQAVVDHRMKHVKKELDDLAKTRKNFEARVGLAKDLETMSANKGQFVDIREEVTSSTASKGKQRIAHKPNSKPKLDVVVDLNEEEEEKEGGTGAMTEEELWRRLDELERLEELQDEQDRLSDTADTNGDDSSSSSSEEEKEAACAPPVNGLSLKPGWSPAPHSDPPLPDRKAEDDDDEQEEEGSRLPTIFFSHTVEPKKVRINTGKNTTLKFSERKEQKEHSKRKKKNGNGHAHHELHKITSPADVYRCGRGLQLQLTARRLFGVLMGFVFAQALCGREERRARPQKVHPEVSQSREQRVQRHQREQRRRLRGAARDGAELQPRRGHAQRHERRRHGGGQPHRRASAEPLRGERRRRGAASGPKVSRLTAFLLLPGLFRDGDREGPHAHRSPPPDHPAPRAAHHPREEAGGGGVGRHAAAGGV</sequence>
<keyword evidence="9" id="KW-0496">Mitochondrion</keyword>
<feature type="region of interest" description="Disordered" evidence="19">
    <location>
        <begin position="379"/>
        <end position="462"/>
    </location>
</feature>
<evidence type="ECO:0000256" key="13">
    <source>
        <dbReference type="ARBA" id="ARBA00023273"/>
    </source>
</evidence>
<evidence type="ECO:0000256" key="15">
    <source>
        <dbReference type="ARBA" id="ARBA00053952"/>
    </source>
</evidence>
<keyword evidence="6" id="KW-0678">Repressor</keyword>
<dbReference type="GO" id="GO:0004864">
    <property type="term" value="F:protein phosphatase inhibitor activity"/>
    <property type="evidence" value="ECO:0007669"/>
    <property type="project" value="UniProtKB-KW"/>
</dbReference>
<keyword evidence="11" id="KW-0539">Nucleus</keyword>
<evidence type="ECO:0000256" key="10">
    <source>
        <dbReference type="ARBA" id="ARBA00023163"/>
    </source>
</evidence>
<keyword evidence="7" id="KW-0597">Phosphoprotein</keyword>
<dbReference type="InterPro" id="IPR004127">
    <property type="entry name" value="Prefoldin_subunit_alpha"/>
</dbReference>
<reference evidence="20" key="2">
    <citation type="submission" date="2025-09" db="UniProtKB">
        <authorList>
            <consortium name="Ensembl"/>
        </authorList>
    </citation>
    <scope>IDENTIFICATION</scope>
</reference>
<comment type="subcellular location">
    <subcellularLocation>
        <location evidence="3">Cell projection</location>
        <location evidence="3">Dendrite</location>
    </subcellularLocation>
    <subcellularLocation>
        <location evidence="4">Cytoplasm</location>
    </subcellularLocation>
    <subcellularLocation>
        <location evidence="2">Mitochondrion</location>
    </subcellularLocation>
    <subcellularLocation>
        <location evidence="1">Nucleus</location>
    </subcellularLocation>
</comment>
<comment type="subunit">
    <text evidence="16">Homodimer. Component of the PAQosome complex which is responsible for the biogenesis of several protein complexes and which consists of R2TP complex members RUVBL1, RUVBL2, RPAP3 and PIH1D1, URI complex members PFDN2, PFDN6, PDRG1, UXT and URI1 as well as ASDURF, POLR2E and DNAAF10/WDR92. Interacts with POLR2E/RPB5, RUVBL2 and RUVBL1. Interacts with PFDN2, PFDN4 and STAP1; the interactions are phosphorylation-dependent and occur in a growth-dependent manner in the mitochondrion. Interacts with UXT. Interacts with PPP1CC; the interaction is phosphorylation-dependent and occurs in a growth factor-dependent manner. Interacts (via the middle C-terminal region) with GTF2F1 and GTF2F2. Interacts with DMAP1. Interacts with TSC1 and TSC2. Interacts with PRPF8 and EFTUD2 in a ZNHIT2-dependent manner.</text>
</comment>
<dbReference type="GO" id="GO:0003714">
    <property type="term" value="F:transcription corepressor activity"/>
    <property type="evidence" value="ECO:0007669"/>
    <property type="project" value="TreeGrafter"/>
</dbReference>
<evidence type="ECO:0000256" key="9">
    <source>
        <dbReference type="ARBA" id="ARBA00023128"/>
    </source>
</evidence>
<evidence type="ECO:0000256" key="1">
    <source>
        <dbReference type="ARBA" id="ARBA00004123"/>
    </source>
</evidence>
<accession>A0A8C7XA76</accession>
<keyword evidence="21" id="KW-1185">Reference proteome</keyword>
<dbReference type="Ensembl" id="ENSOSIT00000010537.1">
    <property type="protein sequence ID" value="ENSOSIP00000009902.1"/>
    <property type="gene ID" value="ENSOSIG00000006206.1"/>
</dbReference>
<name>A0A8C7XA76_9TELE</name>
<evidence type="ECO:0000256" key="3">
    <source>
        <dbReference type="ARBA" id="ARBA00004279"/>
    </source>
</evidence>
<dbReference type="Proteomes" id="UP000694383">
    <property type="component" value="Unplaced"/>
</dbReference>
<evidence type="ECO:0000256" key="14">
    <source>
        <dbReference type="ARBA" id="ARBA00038295"/>
    </source>
</evidence>
<feature type="compositionally biased region" description="Basic and acidic residues" evidence="19">
    <location>
        <begin position="379"/>
        <end position="402"/>
    </location>
</feature>
<dbReference type="SUPFAM" id="SSF46579">
    <property type="entry name" value="Prefoldin"/>
    <property type="match status" value="1"/>
</dbReference>
<evidence type="ECO:0000256" key="8">
    <source>
        <dbReference type="ARBA" id="ARBA00023015"/>
    </source>
</evidence>
<evidence type="ECO:0000313" key="20">
    <source>
        <dbReference type="Ensembl" id="ENSOSIP00000009902.1"/>
    </source>
</evidence>
<dbReference type="FunFam" id="1.10.287.370:FF:000008">
    <property type="entry name" value="unconventional prefoldin RPB5 interactor 1"/>
    <property type="match status" value="1"/>
</dbReference>
<proteinExistence type="inferred from homology"/>
<evidence type="ECO:0000313" key="21">
    <source>
        <dbReference type="Proteomes" id="UP000694383"/>
    </source>
</evidence>
<keyword evidence="10" id="KW-0804">Transcription</keyword>
<dbReference type="PANTHER" id="PTHR15111">
    <property type="entry name" value="RNA POLYMERASE II SUBUNIT 5-MEDIATING PROTEIN NNX3"/>
    <property type="match status" value="1"/>
</dbReference>
<evidence type="ECO:0000256" key="17">
    <source>
        <dbReference type="ARBA" id="ARBA00078910"/>
    </source>
</evidence>
<evidence type="ECO:0000256" key="16">
    <source>
        <dbReference type="ARBA" id="ARBA00064379"/>
    </source>
</evidence>
<reference evidence="20" key="1">
    <citation type="submission" date="2025-08" db="UniProtKB">
        <authorList>
            <consortium name="Ensembl"/>
        </authorList>
    </citation>
    <scope>IDENTIFICATION</scope>
</reference>
<feature type="compositionally biased region" description="Basic residues" evidence="19">
    <location>
        <begin position="422"/>
        <end position="442"/>
    </location>
</feature>
<protein>
    <recommendedName>
        <fullName evidence="18">Protein phosphatase 1 regulatory subunit 19</fullName>
    </recommendedName>
    <alternativeName>
        <fullName evidence="17">RNA polymerase II subunit 5-mediating protein</fullName>
    </alternativeName>
</protein>
<keyword evidence="12" id="KW-0650">Protein phosphatase inhibitor</keyword>
<dbReference type="GeneTree" id="ENSGT00390000002362"/>